<accession>A0A6J7WGI8</accession>
<gene>
    <name evidence="1" type="ORF">UFOVP166_3</name>
</gene>
<organism evidence="1">
    <name type="scientific">uncultured Caudovirales phage</name>
    <dbReference type="NCBI Taxonomy" id="2100421"/>
    <lineage>
        <taxon>Viruses</taxon>
        <taxon>Duplodnaviria</taxon>
        <taxon>Heunggongvirae</taxon>
        <taxon>Uroviricota</taxon>
        <taxon>Caudoviricetes</taxon>
        <taxon>Peduoviridae</taxon>
        <taxon>Maltschvirus</taxon>
        <taxon>Maltschvirus maltsch</taxon>
    </lineage>
</organism>
<sequence length="130" mass="14593">MDLNKLKPVMADEGAIMQVRHPETEDAIEGMTITLLGQDSGVYKKILLAKQQAALSRISKGKKAVDLDATKLGEDGIDDLVKLTVGWEGFTLDGKKLDATPENVRMVYSDWNWLREQAQEFVADRAHFFR</sequence>
<dbReference type="EMBL" id="LR798213">
    <property type="protein sequence ID" value="CAB5187098.1"/>
    <property type="molecule type" value="Genomic_DNA"/>
</dbReference>
<evidence type="ECO:0000313" key="1">
    <source>
        <dbReference type="EMBL" id="CAB5187098.1"/>
    </source>
</evidence>
<proteinExistence type="predicted"/>
<reference evidence="1" key="1">
    <citation type="submission" date="2020-05" db="EMBL/GenBank/DDBJ databases">
        <authorList>
            <person name="Chiriac C."/>
            <person name="Salcher M."/>
            <person name="Ghai R."/>
            <person name="Kavagutti S V."/>
        </authorList>
    </citation>
    <scope>NUCLEOTIDE SEQUENCE</scope>
</reference>
<name>A0A6J7WGI8_9CAUD</name>
<protein>
    <submittedName>
        <fullName evidence="1">Uncharacterized protein</fullName>
    </submittedName>
</protein>